<organism evidence="3 4">
    <name type="scientific">Armillaria luteobubalina</name>
    <dbReference type="NCBI Taxonomy" id="153913"/>
    <lineage>
        <taxon>Eukaryota</taxon>
        <taxon>Fungi</taxon>
        <taxon>Dikarya</taxon>
        <taxon>Basidiomycota</taxon>
        <taxon>Agaricomycotina</taxon>
        <taxon>Agaricomycetes</taxon>
        <taxon>Agaricomycetidae</taxon>
        <taxon>Agaricales</taxon>
        <taxon>Marasmiineae</taxon>
        <taxon>Physalacriaceae</taxon>
        <taxon>Armillaria</taxon>
    </lineage>
</organism>
<accession>A0AA39UQK6</accession>
<protein>
    <recommendedName>
        <fullName evidence="2">Glucose-methanol-choline oxidoreductase C-terminal domain-containing protein</fullName>
    </recommendedName>
</protein>
<comment type="caution">
    <text evidence="3">The sequence shown here is derived from an EMBL/GenBank/DDBJ whole genome shotgun (WGS) entry which is preliminary data.</text>
</comment>
<dbReference type="AlphaFoldDB" id="A0AA39UQK6"/>
<dbReference type="GO" id="GO:0016614">
    <property type="term" value="F:oxidoreductase activity, acting on CH-OH group of donors"/>
    <property type="evidence" value="ECO:0007669"/>
    <property type="project" value="InterPro"/>
</dbReference>
<proteinExistence type="predicted"/>
<comment type="cofactor">
    <cofactor evidence="1">
        <name>FAD</name>
        <dbReference type="ChEBI" id="CHEBI:57692"/>
    </cofactor>
</comment>
<dbReference type="Pfam" id="PF05199">
    <property type="entry name" value="GMC_oxred_C"/>
    <property type="match status" value="1"/>
</dbReference>
<evidence type="ECO:0000313" key="3">
    <source>
        <dbReference type="EMBL" id="KAK0499122.1"/>
    </source>
</evidence>
<evidence type="ECO:0000313" key="4">
    <source>
        <dbReference type="Proteomes" id="UP001175228"/>
    </source>
</evidence>
<dbReference type="Proteomes" id="UP001175228">
    <property type="component" value="Unassembled WGS sequence"/>
</dbReference>
<reference evidence="3" key="1">
    <citation type="submission" date="2023-06" db="EMBL/GenBank/DDBJ databases">
        <authorList>
            <consortium name="Lawrence Berkeley National Laboratory"/>
            <person name="Ahrendt S."/>
            <person name="Sahu N."/>
            <person name="Indic B."/>
            <person name="Wong-Bajracharya J."/>
            <person name="Merenyi Z."/>
            <person name="Ke H.-M."/>
            <person name="Monk M."/>
            <person name="Kocsube S."/>
            <person name="Drula E."/>
            <person name="Lipzen A."/>
            <person name="Balint B."/>
            <person name="Henrissat B."/>
            <person name="Andreopoulos B."/>
            <person name="Martin F.M."/>
            <person name="Harder C.B."/>
            <person name="Rigling D."/>
            <person name="Ford K.L."/>
            <person name="Foster G.D."/>
            <person name="Pangilinan J."/>
            <person name="Papanicolaou A."/>
            <person name="Barry K."/>
            <person name="LaButti K."/>
            <person name="Viragh M."/>
            <person name="Koriabine M."/>
            <person name="Yan M."/>
            <person name="Riley R."/>
            <person name="Champramary S."/>
            <person name="Plett K.L."/>
            <person name="Tsai I.J."/>
            <person name="Slot J."/>
            <person name="Sipos G."/>
            <person name="Plett J."/>
            <person name="Nagy L.G."/>
            <person name="Grigoriev I.V."/>
        </authorList>
    </citation>
    <scope>NUCLEOTIDE SEQUENCE</scope>
    <source>
        <strain evidence="3">HWK02</strain>
    </source>
</reference>
<dbReference type="InterPro" id="IPR007867">
    <property type="entry name" value="GMC_OxRtase_C"/>
</dbReference>
<dbReference type="EMBL" id="JAUEPU010000010">
    <property type="protein sequence ID" value="KAK0499122.1"/>
    <property type="molecule type" value="Genomic_DNA"/>
</dbReference>
<sequence length="59" mass="6257">MSPAGSDWGVMELDLKLKGAEGMWIIGTSVMPFMPAGHSKAAVFVIAKRAVFFIDSSGI</sequence>
<evidence type="ECO:0000256" key="1">
    <source>
        <dbReference type="ARBA" id="ARBA00001974"/>
    </source>
</evidence>
<keyword evidence="4" id="KW-1185">Reference proteome</keyword>
<name>A0AA39UQK6_9AGAR</name>
<evidence type="ECO:0000259" key="2">
    <source>
        <dbReference type="Pfam" id="PF05199"/>
    </source>
</evidence>
<dbReference type="Gene3D" id="3.50.50.60">
    <property type="entry name" value="FAD/NAD(P)-binding domain"/>
    <property type="match status" value="1"/>
</dbReference>
<dbReference type="InterPro" id="IPR036188">
    <property type="entry name" value="FAD/NAD-bd_sf"/>
</dbReference>
<feature type="domain" description="Glucose-methanol-choline oxidoreductase C-terminal" evidence="2">
    <location>
        <begin position="1"/>
        <end position="47"/>
    </location>
</feature>
<gene>
    <name evidence="3" type="ORF">EDD18DRAFT_1350556</name>
</gene>